<dbReference type="Pfam" id="PF14508">
    <property type="entry name" value="GH97_N"/>
    <property type="match status" value="1"/>
</dbReference>
<dbReference type="InterPro" id="IPR014718">
    <property type="entry name" value="GH-type_carb-bd"/>
</dbReference>
<dbReference type="AlphaFoldDB" id="A0A1M6WWP2"/>
<keyword evidence="9" id="KW-1185">Reference proteome</keyword>
<keyword evidence="4" id="KW-1133">Transmembrane helix</keyword>
<sequence length="738" mass="84218">MILEGNSKLKYTSASVHHFSILERGEQRLFLRLNRMKKYILCFWIGILFGVNIQAQTFSSPNGQLKLNFTIEEGGSPYYSLGYKDKSVVKNSKLGFTIKPSYSYDSEFKIENIDYASFNKNWTPVWGPNKEVNNHYNEMLVHLIQQKTGWKLDIRFRLFDDGLGFRYEFPIQSELRHFTINNETTTFNLGKDYKAFWIPADYDTNEFPVSTSQLSEVSKLIDDARKESLAAKAPSKSLAVQTPLMLKSQDGLYINIHEAALVNFPAMSLTLDEKNFSLSSNLTPDKNGDRGFIQTGSVSPWRTMIISDDARKILSSNLVVNLNEPSKIEDTSWIKPIKYIGVWWEYFTGGGSTWAYSNNQDIRIGKTDYTTLPPNGTHGANTKHVKEYIDFAAENGFDAVLVEGWNEGWEDNQAYRKEHIYSFTKAYPDFDVKELQAYAKSKNVKIIMHHETTSSVVDYERQLNDGFKFMKDNGYDAVKTGYVGPIIPRSEYHDGQWMVNHYQYVVETAARYRIMVNSHEAVRPTGLYRTFPNWIAQESARGTEFESFSGNKPDHTTILPFTRLIGGPMDYTPGIFEGDLSVYGNNKAQLSTTLTKQLALYVTMYSPLQMAADLIENYKKYPDAFQFIKDVAVDWDSSYILEAEPGDYVTIARKAKNKNEWFVGSITDENPREAVVNLSFLPRGEKFEATIYKDGKQASWNHNPKSYEISKQQVKSNETLKIKVAPGGGFAISIKALK</sequence>
<feature type="domain" description="Glycosyl-hydrolase 97 catalytic" evidence="5">
    <location>
        <begin position="361"/>
        <end position="540"/>
    </location>
</feature>
<dbReference type="STRING" id="1302687.SAMN05444267_101019"/>
<evidence type="ECO:0000256" key="2">
    <source>
        <dbReference type="ARBA" id="ARBA00011245"/>
    </source>
</evidence>
<reference evidence="9" key="1">
    <citation type="submission" date="2016-11" db="EMBL/GenBank/DDBJ databases">
        <authorList>
            <person name="Varghese N."/>
            <person name="Submissions S."/>
        </authorList>
    </citation>
    <scope>NUCLEOTIDE SEQUENCE [LARGE SCALE GENOMIC DNA]</scope>
    <source>
        <strain evidence="9">DSM 26899</strain>
    </source>
</reference>
<dbReference type="Gene3D" id="2.70.98.10">
    <property type="match status" value="1"/>
</dbReference>
<dbReference type="GO" id="GO:0016787">
    <property type="term" value="F:hydrolase activity"/>
    <property type="evidence" value="ECO:0007669"/>
    <property type="project" value="UniProtKB-KW"/>
</dbReference>
<evidence type="ECO:0000256" key="4">
    <source>
        <dbReference type="SAM" id="Phobius"/>
    </source>
</evidence>
<evidence type="ECO:0000259" key="6">
    <source>
        <dbReference type="Pfam" id="PF14508"/>
    </source>
</evidence>
<feature type="transmembrane region" description="Helical" evidence="4">
    <location>
        <begin position="38"/>
        <end position="55"/>
    </location>
</feature>
<evidence type="ECO:0000313" key="9">
    <source>
        <dbReference type="Proteomes" id="UP000184364"/>
    </source>
</evidence>
<evidence type="ECO:0000259" key="7">
    <source>
        <dbReference type="Pfam" id="PF14509"/>
    </source>
</evidence>
<dbReference type="Pfam" id="PF14509">
    <property type="entry name" value="GH97_C"/>
    <property type="match status" value="1"/>
</dbReference>
<evidence type="ECO:0000256" key="1">
    <source>
        <dbReference type="ARBA" id="ARBA00001913"/>
    </source>
</evidence>
<dbReference type="InterPro" id="IPR029483">
    <property type="entry name" value="GH97_C"/>
</dbReference>
<dbReference type="Pfam" id="PF10566">
    <property type="entry name" value="Glyco_hydro_97"/>
    <property type="match status" value="1"/>
</dbReference>
<comment type="subunit">
    <text evidence="2">Monomer.</text>
</comment>
<keyword evidence="3" id="KW-0106">Calcium</keyword>
<dbReference type="InterPro" id="IPR052720">
    <property type="entry name" value="Glycosyl_hydrolase_97"/>
</dbReference>
<keyword evidence="4" id="KW-0812">Transmembrane</keyword>
<evidence type="ECO:0000313" key="8">
    <source>
        <dbReference type="EMBL" id="SHK98071.1"/>
    </source>
</evidence>
<organism evidence="8 9">
    <name type="scientific">Chryseobacterium polytrichastri</name>
    <dbReference type="NCBI Taxonomy" id="1302687"/>
    <lineage>
        <taxon>Bacteria</taxon>
        <taxon>Pseudomonadati</taxon>
        <taxon>Bacteroidota</taxon>
        <taxon>Flavobacteriia</taxon>
        <taxon>Flavobacteriales</taxon>
        <taxon>Weeksellaceae</taxon>
        <taxon>Chryseobacterium group</taxon>
        <taxon>Chryseobacterium</taxon>
    </lineage>
</organism>
<keyword evidence="8" id="KW-0378">Hydrolase</keyword>
<evidence type="ECO:0000259" key="5">
    <source>
        <dbReference type="Pfam" id="PF10566"/>
    </source>
</evidence>
<dbReference type="EMBL" id="FRAV01000010">
    <property type="protein sequence ID" value="SHK98071.1"/>
    <property type="molecule type" value="Genomic_DNA"/>
</dbReference>
<dbReference type="InterPro" id="IPR017853">
    <property type="entry name" value="GH"/>
</dbReference>
<keyword evidence="4" id="KW-0472">Membrane</keyword>
<gene>
    <name evidence="8" type="ORF">SAMN05444267_101019</name>
</gene>
<protein>
    <submittedName>
        <fullName evidence="8">Glycosyl-hydrolase 97 C-terminal, oligomerisation</fullName>
    </submittedName>
</protein>
<accession>A0A1M6WWP2</accession>
<dbReference type="Proteomes" id="UP000184364">
    <property type="component" value="Unassembled WGS sequence"/>
</dbReference>
<dbReference type="InterPro" id="IPR013785">
    <property type="entry name" value="Aldolase_TIM"/>
</dbReference>
<dbReference type="GO" id="GO:0030246">
    <property type="term" value="F:carbohydrate binding"/>
    <property type="evidence" value="ECO:0007669"/>
    <property type="project" value="InterPro"/>
</dbReference>
<comment type="cofactor">
    <cofactor evidence="1">
        <name>Ca(2+)</name>
        <dbReference type="ChEBI" id="CHEBI:29108"/>
    </cofactor>
</comment>
<feature type="domain" description="Glycosyl-hydrolase 97 C-terminal oligomerisation" evidence="7">
    <location>
        <begin position="634"/>
        <end position="735"/>
    </location>
</feature>
<feature type="domain" description="Glycosyl-hydrolase 97 N-terminal" evidence="6">
    <location>
        <begin position="59"/>
        <end position="325"/>
    </location>
</feature>
<evidence type="ECO:0000256" key="3">
    <source>
        <dbReference type="ARBA" id="ARBA00022837"/>
    </source>
</evidence>
<dbReference type="InterPro" id="IPR029486">
    <property type="entry name" value="GH97_N"/>
</dbReference>
<proteinExistence type="predicted"/>
<dbReference type="SUPFAM" id="SSF51445">
    <property type="entry name" value="(Trans)glycosidases"/>
    <property type="match status" value="1"/>
</dbReference>
<name>A0A1M6WWP2_9FLAO</name>
<dbReference type="PANTHER" id="PTHR35803">
    <property type="entry name" value="GLUCAN 1,4-ALPHA-GLUCOSIDASE SUSB-RELATED"/>
    <property type="match status" value="1"/>
</dbReference>
<dbReference type="InterPro" id="IPR019563">
    <property type="entry name" value="GH97_catalytic"/>
</dbReference>
<dbReference type="Gene3D" id="3.20.20.70">
    <property type="entry name" value="Aldolase class I"/>
    <property type="match status" value="1"/>
</dbReference>
<dbReference type="PANTHER" id="PTHR35803:SF1">
    <property type="entry name" value="GLUCAN 1,4-ALPHA-GLUCOSIDASE SUSB"/>
    <property type="match status" value="1"/>
</dbReference>